<accession>A0AAD8WIG7</accession>
<organism evidence="1 2">
    <name type="scientific">Lolium multiflorum</name>
    <name type="common">Italian ryegrass</name>
    <name type="synonym">Lolium perenne subsp. multiflorum</name>
    <dbReference type="NCBI Taxonomy" id="4521"/>
    <lineage>
        <taxon>Eukaryota</taxon>
        <taxon>Viridiplantae</taxon>
        <taxon>Streptophyta</taxon>
        <taxon>Embryophyta</taxon>
        <taxon>Tracheophyta</taxon>
        <taxon>Spermatophyta</taxon>
        <taxon>Magnoliopsida</taxon>
        <taxon>Liliopsida</taxon>
        <taxon>Poales</taxon>
        <taxon>Poaceae</taxon>
        <taxon>BOP clade</taxon>
        <taxon>Pooideae</taxon>
        <taxon>Poodae</taxon>
        <taxon>Poeae</taxon>
        <taxon>Poeae Chloroplast Group 2 (Poeae type)</taxon>
        <taxon>Loliodinae</taxon>
        <taxon>Loliinae</taxon>
        <taxon>Lolium</taxon>
    </lineage>
</organism>
<name>A0AAD8WIG7_LOLMU</name>
<comment type="caution">
    <text evidence="1">The sequence shown here is derived from an EMBL/GenBank/DDBJ whole genome shotgun (WGS) entry which is preliminary data.</text>
</comment>
<proteinExistence type="predicted"/>
<evidence type="ECO:0000313" key="1">
    <source>
        <dbReference type="EMBL" id="KAK1661418.1"/>
    </source>
</evidence>
<sequence>MAGQVSEKELEIVLMQAMIAAKNIRPQRDRLLQLRRRLEQLSLSPSPSDDDHAGKINKLARDLFDVYYIGIEYGARTLFTCLKLAAEGGARLAVNFAFAAMPGEQLHDALVAQRLPARPTTQTEAFSRVEVTLHAVKVLQEHHVPRCIEHLIGQRPAIVGERPKTDPSDKAPPAATPVDLDKARDYLDRAITLADLAVKHIDLAVAVISRFLDPKEVARLSHFTDDAYISEAAFNAVKVTEEHHIPRCIQHLVGQRPVHMVHGKNGLENPAPVPDTPVDLDKARDYLDRACTLADLAVKHIDLAVVVLSSFMDPKVVANLSEVTDKRASILQGGPYPSD</sequence>
<dbReference type="EMBL" id="JAUUTY010000003">
    <property type="protein sequence ID" value="KAK1661418.1"/>
    <property type="molecule type" value="Genomic_DNA"/>
</dbReference>
<dbReference type="AlphaFoldDB" id="A0AAD8WIG7"/>
<dbReference type="Proteomes" id="UP001231189">
    <property type="component" value="Unassembled WGS sequence"/>
</dbReference>
<evidence type="ECO:0000313" key="2">
    <source>
        <dbReference type="Proteomes" id="UP001231189"/>
    </source>
</evidence>
<protein>
    <submittedName>
        <fullName evidence="1">Uncharacterized protein</fullName>
    </submittedName>
</protein>
<gene>
    <name evidence="1" type="ORF">QYE76_049577</name>
</gene>
<keyword evidence="2" id="KW-1185">Reference proteome</keyword>
<reference evidence="1" key="1">
    <citation type="submission" date="2023-07" db="EMBL/GenBank/DDBJ databases">
        <title>A chromosome-level genome assembly of Lolium multiflorum.</title>
        <authorList>
            <person name="Chen Y."/>
            <person name="Copetti D."/>
            <person name="Kolliker R."/>
            <person name="Studer B."/>
        </authorList>
    </citation>
    <scope>NUCLEOTIDE SEQUENCE</scope>
    <source>
        <strain evidence="1">02402/16</strain>
        <tissue evidence="1">Leaf</tissue>
    </source>
</reference>